<dbReference type="RefSeq" id="WP_234750407.1">
    <property type="nucleotide sequence ID" value="NZ_BAAAWN010000001.1"/>
</dbReference>
<keyword evidence="1" id="KW-0805">Transcription regulation</keyword>
<keyword evidence="2" id="KW-0238">DNA-binding</keyword>
<keyword evidence="6" id="KW-1185">Reference proteome</keyword>
<dbReference type="InterPro" id="IPR002577">
    <property type="entry name" value="HTH_HxlR"/>
</dbReference>
<dbReference type="PANTHER" id="PTHR33204">
    <property type="entry name" value="TRANSCRIPTIONAL REGULATOR, MARR FAMILY"/>
    <property type="match status" value="1"/>
</dbReference>
<comment type="caution">
    <text evidence="5">The sequence shown here is derived from an EMBL/GenBank/DDBJ whole genome shotgun (WGS) entry which is preliminary data.</text>
</comment>
<proteinExistence type="predicted"/>
<dbReference type="InterPro" id="IPR036390">
    <property type="entry name" value="WH_DNA-bd_sf"/>
</dbReference>
<accession>A0ABV5Y4P1</accession>
<protein>
    <submittedName>
        <fullName evidence="5">Winged helix-turn-helix transcriptional regulator</fullName>
    </submittedName>
</protein>
<evidence type="ECO:0000313" key="5">
    <source>
        <dbReference type="EMBL" id="MFB9821940.1"/>
    </source>
</evidence>
<dbReference type="Proteomes" id="UP001589702">
    <property type="component" value="Unassembled WGS sequence"/>
</dbReference>
<name>A0ABV5Y4P1_ARTRM</name>
<feature type="domain" description="HTH hxlR-type" evidence="4">
    <location>
        <begin position="16"/>
        <end position="113"/>
    </location>
</feature>
<dbReference type="Gene3D" id="1.10.10.10">
    <property type="entry name" value="Winged helix-like DNA-binding domain superfamily/Winged helix DNA-binding domain"/>
    <property type="match status" value="1"/>
</dbReference>
<evidence type="ECO:0000259" key="4">
    <source>
        <dbReference type="PROSITE" id="PS51118"/>
    </source>
</evidence>
<keyword evidence="3" id="KW-0804">Transcription</keyword>
<evidence type="ECO:0000313" key="6">
    <source>
        <dbReference type="Proteomes" id="UP001589702"/>
    </source>
</evidence>
<dbReference type="SUPFAM" id="SSF46785">
    <property type="entry name" value="Winged helix' DNA-binding domain"/>
    <property type="match status" value="1"/>
</dbReference>
<reference evidence="5 6" key="1">
    <citation type="submission" date="2024-09" db="EMBL/GenBank/DDBJ databases">
        <authorList>
            <person name="Sun Q."/>
            <person name="Mori K."/>
        </authorList>
    </citation>
    <scope>NUCLEOTIDE SEQUENCE [LARGE SCALE GENOMIC DNA]</scope>
    <source>
        <strain evidence="5 6">JCM 1334</strain>
    </source>
</reference>
<sequence>MSSTSEPSPKDEIRECGIADALDIVGDKWSLLVLREIGFGNTRFTDIHRNTGAPRERLTARLQKLTQSGVILRKKYSERPARYEYVLSESGMALRPVLQALRSWGETYGRDHGKASGTDVA</sequence>
<dbReference type="PROSITE" id="PS51118">
    <property type="entry name" value="HTH_HXLR"/>
    <property type="match status" value="1"/>
</dbReference>
<dbReference type="Pfam" id="PF01638">
    <property type="entry name" value="HxlR"/>
    <property type="match status" value="1"/>
</dbReference>
<evidence type="ECO:0000256" key="1">
    <source>
        <dbReference type="ARBA" id="ARBA00023015"/>
    </source>
</evidence>
<dbReference type="EMBL" id="JBHMBC010000039">
    <property type="protein sequence ID" value="MFB9821940.1"/>
    <property type="molecule type" value="Genomic_DNA"/>
</dbReference>
<organism evidence="5 6">
    <name type="scientific">Arthrobacter ramosus</name>
    <dbReference type="NCBI Taxonomy" id="1672"/>
    <lineage>
        <taxon>Bacteria</taxon>
        <taxon>Bacillati</taxon>
        <taxon>Actinomycetota</taxon>
        <taxon>Actinomycetes</taxon>
        <taxon>Micrococcales</taxon>
        <taxon>Micrococcaceae</taxon>
        <taxon>Arthrobacter</taxon>
    </lineage>
</organism>
<evidence type="ECO:0000256" key="3">
    <source>
        <dbReference type="ARBA" id="ARBA00023163"/>
    </source>
</evidence>
<dbReference type="PANTHER" id="PTHR33204:SF18">
    <property type="entry name" value="TRANSCRIPTIONAL REGULATORY PROTEIN"/>
    <property type="match status" value="1"/>
</dbReference>
<dbReference type="InterPro" id="IPR036388">
    <property type="entry name" value="WH-like_DNA-bd_sf"/>
</dbReference>
<evidence type="ECO:0000256" key="2">
    <source>
        <dbReference type="ARBA" id="ARBA00023125"/>
    </source>
</evidence>
<gene>
    <name evidence="5" type="ORF">ACFFP1_20915</name>
</gene>